<feature type="non-terminal residue" evidence="1">
    <location>
        <position position="1"/>
    </location>
</feature>
<accession>A0ACB6ZNH2</accession>
<organism evidence="1 2">
    <name type="scientific">Thelephora ganbajun</name>
    <name type="common">Ganba fungus</name>
    <dbReference type="NCBI Taxonomy" id="370292"/>
    <lineage>
        <taxon>Eukaryota</taxon>
        <taxon>Fungi</taxon>
        <taxon>Dikarya</taxon>
        <taxon>Basidiomycota</taxon>
        <taxon>Agaricomycotina</taxon>
        <taxon>Agaricomycetes</taxon>
        <taxon>Thelephorales</taxon>
        <taxon>Thelephoraceae</taxon>
        <taxon>Thelephora</taxon>
    </lineage>
</organism>
<evidence type="ECO:0000313" key="1">
    <source>
        <dbReference type="EMBL" id="KAF9651310.1"/>
    </source>
</evidence>
<evidence type="ECO:0000313" key="2">
    <source>
        <dbReference type="Proteomes" id="UP000886501"/>
    </source>
</evidence>
<name>A0ACB6ZNH2_THEGA</name>
<comment type="caution">
    <text evidence="1">The sequence shown here is derived from an EMBL/GenBank/DDBJ whole genome shotgun (WGS) entry which is preliminary data.</text>
</comment>
<reference evidence="1" key="1">
    <citation type="submission" date="2019-10" db="EMBL/GenBank/DDBJ databases">
        <authorList>
            <consortium name="DOE Joint Genome Institute"/>
            <person name="Kuo A."/>
            <person name="Miyauchi S."/>
            <person name="Kiss E."/>
            <person name="Drula E."/>
            <person name="Kohler A."/>
            <person name="Sanchez-Garcia M."/>
            <person name="Andreopoulos B."/>
            <person name="Barry K.W."/>
            <person name="Bonito G."/>
            <person name="Buee M."/>
            <person name="Carver A."/>
            <person name="Chen C."/>
            <person name="Cichocki N."/>
            <person name="Clum A."/>
            <person name="Culley D."/>
            <person name="Crous P.W."/>
            <person name="Fauchery L."/>
            <person name="Girlanda M."/>
            <person name="Hayes R."/>
            <person name="Keri Z."/>
            <person name="Labutti K."/>
            <person name="Lipzen A."/>
            <person name="Lombard V."/>
            <person name="Magnuson J."/>
            <person name="Maillard F."/>
            <person name="Morin E."/>
            <person name="Murat C."/>
            <person name="Nolan M."/>
            <person name="Ohm R."/>
            <person name="Pangilinan J."/>
            <person name="Pereira M."/>
            <person name="Perotto S."/>
            <person name="Peter M."/>
            <person name="Riley R."/>
            <person name="Sitrit Y."/>
            <person name="Stielow B."/>
            <person name="Szollosi G."/>
            <person name="Zifcakova L."/>
            <person name="Stursova M."/>
            <person name="Spatafora J.W."/>
            <person name="Tedersoo L."/>
            <person name="Vaario L.-M."/>
            <person name="Yamada A."/>
            <person name="Yan M."/>
            <person name="Wang P."/>
            <person name="Xu J."/>
            <person name="Bruns T."/>
            <person name="Baldrian P."/>
            <person name="Vilgalys R."/>
            <person name="Henrissat B."/>
            <person name="Grigoriev I.V."/>
            <person name="Hibbett D."/>
            <person name="Nagy L.G."/>
            <person name="Martin F.M."/>
        </authorList>
    </citation>
    <scope>NUCLEOTIDE SEQUENCE</scope>
    <source>
        <strain evidence="1">P2</strain>
    </source>
</reference>
<sequence>CCMCCLLYSQPNFQNVKSVLKNHRNQRGTEVLFLPKFHPELNPIEQCWGHAKSHYCQLPASSLGEDLEQNVVSSLESIPITLMHQ</sequence>
<keyword evidence="2" id="KW-1185">Reference proteome</keyword>
<reference evidence="1" key="2">
    <citation type="journal article" date="2020" name="Nat. Commun.">
        <title>Large-scale genome sequencing of mycorrhizal fungi provides insights into the early evolution of symbiotic traits.</title>
        <authorList>
            <person name="Miyauchi S."/>
            <person name="Kiss E."/>
            <person name="Kuo A."/>
            <person name="Drula E."/>
            <person name="Kohler A."/>
            <person name="Sanchez-Garcia M."/>
            <person name="Morin E."/>
            <person name="Andreopoulos B."/>
            <person name="Barry K.W."/>
            <person name="Bonito G."/>
            <person name="Buee M."/>
            <person name="Carver A."/>
            <person name="Chen C."/>
            <person name="Cichocki N."/>
            <person name="Clum A."/>
            <person name="Culley D."/>
            <person name="Crous P.W."/>
            <person name="Fauchery L."/>
            <person name="Girlanda M."/>
            <person name="Hayes R.D."/>
            <person name="Keri Z."/>
            <person name="LaButti K."/>
            <person name="Lipzen A."/>
            <person name="Lombard V."/>
            <person name="Magnuson J."/>
            <person name="Maillard F."/>
            <person name="Murat C."/>
            <person name="Nolan M."/>
            <person name="Ohm R.A."/>
            <person name="Pangilinan J."/>
            <person name="Pereira M.F."/>
            <person name="Perotto S."/>
            <person name="Peter M."/>
            <person name="Pfister S."/>
            <person name="Riley R."/>
            <person name="Sitrit Y."/>
            <person name="Stielow J.B."/>
            <person name="Szollosi G."/>
            <person name="Zifcakova L."/>
            <person name="Stursova M."/>
            <person name="Spatafora J.W."/>
            <person name="Tedersoo L."/>
            <person name="Vaario L.M."/>
            <person name="Yamada A."/>
            <person name="Yan M."/>
            <person name="Wang P."/>
            <person name="Xu J."/>
            <person name="Bruns T."/>
            <person name="Baldrian P."/>
            <person name="Vilgalys R."/>
            <person name="Dunand C."/>
            <person name="Henrissat B."/>
            <person name="Grigoriev I.V."/>
            <person name="Hibbett D."/>
            <person name="Nagy L.G."/>
            <person name="Martin F.M."/>
        </authorList>
    </citation>
    <scope>NUCLEOTIDE SEQUENCE</scope>
    <source>
        <strain evidence="1">P2</strain>
    </source>
</reference>
<dbReference type="Proteomes" id="UP000886501">
    <property type="component" value="Unassembled WGS sequence"/>
</dbReference>
<dbReference type="EMBL" id="MU117976">
    <property type="protein sequence ID" value="KAF9651310.1"/>
    <property type="molecule type" value="Genomic_DNA"/>
</dbReference>
<protein>
    <submittedName>
        <fullName evidence="1">Uncharacterized protein</fullName>
    </submittedName>
</protein>
<proteinExistence type="predicted"/>
<gene>
    <name evidence="1" type="ORF">BDM02DRAFT_3091322</name>
</gene>